<sequence length="214" mass="23808">MAVDSRSAGIRNVQRPGVSQEESQDFYKTWAANYDKDLQSAEYNAPRATAKLLLELFGGKTDVRILDVAAGTGLSGEALQEVGFRSIDALDPSDEMLALAREKNVYGRLIKDFLGTNRLDIGDGEYDATVMVGGMAEGHVKCDCLEELIRVVKPGGFVVICMREGNLRRVPEYHKLEPRMEALQREGCWELVSRHVFPNYVDADDGIIFAHRVL</sequence>
<reference evidence="4" key="1">
    <citation type="submission" date="2025-08" db="UniProtKB">
        <authorList>
            <consortium name="RefSeq"/>
        </authorList>
    </citation>
    <scope>IDENTIFICATION</scope>
    <source>
        <tissue evidence="4">Gonad</tissue>
    </source>
</reference>
<proteinExistence type="predicted"/>
<evidence type="ECO:0000313" key="3">
    <source>
        <dbReference type="Proteomes" id="UP000515135"/>
    </source>
</evidence>
<dbReference type="OrthoDB" id="3647at2759"/>
<dbReference type="CDD" id="cd02440">
    <property type="entry name" value="AdoMet_MTases"/>
    <property type="match status" value="1"/>
</dbReference>
<evidence type="ECO:0000313" key="4">
    <source>
        <dbReference type="RefSeq" id="XP_019633763.1"/>
    </source>
</evidence>
<keyword evidence="3" id="KW-1185">Reference proteome</keyword>
<gene>
    <name evidence="4" type="primary">LOC109477142</name>
</gene>
<dbReference type="SUPFAM" id="SSF53335">
    <property type="entry name" value="S-adenosyl-L-methionine-dependent methyltransferases"/>
    <property type="match status" value="1"/>
</dbReference>
<dbReference type="Gene3D" id="3.40.50.150">
    <property type="entry name" value="Vaccinia Virus protein VP39"/>
    <property type="match status" value="1"/>
</dbReference>
<dbReference type="KEGG" id="bbel:109477142"/>
<feature type="domain" description="Methyltransferase" evidence="2">
    <location>
        <begin position="65"/>
        <end position="156"/>
    </location>
</feature>
<dbReference type="InterPro" id="IPR029063">
    <property type="entry name" value="SAM-dependent_MTases_sf"/>
</dbReference>
<dbReference type="InterPro" id="IPR041698">
    <property type="entry name" value="Methyltransf_25"/>
</dbReference>
<dbReference type="PANTHER" id="PTHR43591:SF101">
    <property type="entry name" value="METHYLTRANSFERASE-LIKE PROTEIN 27"/>
    <property type="match status" value="1"/>
</dbReference>
<accession>A0A6P4ZAV4</accession>
<organism evidence="3 4">
    <name type="scientific">Branchiostoma belcheri</name>
    <name type="common">Amphioxus</name>
    <dbReference type="NCBI Taxonomy" id="7741"/>
    <lineage>
        <taxon>Eukaryota</taxon>
        <taxon>Metazoa</taxon>
        <taxon>Chordata</taxon>
        <taxon>Cephalochordata</taxon>
        <taxon>Leptocardii</taxon>
        <taxon>Amphioxiformes</taxon>
        <taxon>Branchiostomatidae</taxon>
        <taxon>Branchiostoma</taxon>
    </lineage>
</organism>
<name>A0A6P4ZAV4_BRABE</name>
<dbReference type="PANTHER" id="PTHR43591">
    <property type="entry name" value="METHYLTRANSFERASE"/>
    <property type="match status" value="1"/>
</dbReference>
<evidence type="ECO:0000256" key="1">
    <source>
        <dbReference type="SAM" id="MobiDB-lite"/>
    </source>
</evidence>
<evidence type="ECO:0000259" key="2">
    <source>
        <dbReference type="Pfam" id="PF13649"/>
    </source>
</evidence>
<protein>
    <submittedName>
        <fullName evidence="4">Williams-Beuren syndrome chromosomal region 27 protein-like</fullName>
    </submittedName>
</protein>
<dbReference type="Proteomes" id="UP000515135">
    <property type="component" value="Unplaced"/>
</dbReference>
<dbReference type="GeneID" id="109477142"/>
<feature type="region of interest" description="Disordered" evidence="1">
    <location>
        <begin position="1"/>
        <end position="20"/>
    </location>
</feature>
<dbReference type="Pfam" id="PF13649">
    <property type="entry name" value="Methyltransf_25"/>
    <property type="match status" value="1"/>
</dbReference>
<dbReference type="AlphaFoldDB" id="A0A6P4ZAV4"/>
<dbReference type="RefSeq" id="XP_019633763.1">
    <property type="nucleotide sequence ID" value="XM_019778204.1"/>
</dbReference>